<keyword evidence="2" id="KW-1185">Reference proteome</keyword>
<dbReference type="Proteomes" id="UP000789508">
    <property type="component" value="Unassembled WGS sequence"/>
</dbReference>
<protein>
    <submittedName>
        <fullName evidence="1">3754_t:CDS:1</fullName>
    </submittedName>
</protein>
<comment type="caution">
    <text evidence="1">The sequence shown here is derived from an EMBL/GenBank/DDBJ whole genome shotgun (WGS) entry which is preliminary data.</text>
</comment>
<name>A0A9N9A4N3_9GLOM</name>
<proteinExistence type="predicted"/>
<evidence type="ECO:0000313" key="2">
    <source>
        <dbReference type="Proteomes" id="UP000789508"/>
    </source>
</evidence>
<organism evidence="1 2">
    <name type="scientific">Ambispora leptoticha</name>
    <dbReference type="NCBI Taxonomy" id="144679"/>
    <lineage>
        <taxon>Eukaryota</taxon>
        <taxon>Fungi</taxon>
        <taxon>Fungi incertae sedis</taxon>
        <taxon>Mucoromycota</taxon>
        <taxon>Glomeromycotina</taxon>
        <taxon>Glomeromycetes</taxon>
        <taxon>Archaeosporales</taxon>
        <taxon>Ambisporaceae</taxon>
        <taxon>Ambispora</taxon>
    </lineage>
</organism>
<accession>A0A9N9A4N3</accession>
<sequence>MKSLLIYNKVSLIYDILDVVKSSDEDENFYFYDTFIPDLLVEQFYKMITYWEDEQNFSGFIQRQLKVPELVFRELKGQLNRMMNSFSKVKLDARNLSFYLLDAEREAERAIKDYWTESFIDHCKIIRAEKKLRQVRQMKKFIKSLVANLNEFDHYLRDYQRKLFDVETDIAYTRALKKLSKRLLNSLKTSAN</sequence>
<evidence type="ECO:0000313" key="1">
    <source>
        <dbReference type="EMBL" id="CAG8516691.1"/>
    </source>
</evidence>
<dbReference type="EMBL" id="CAJVPS010000949">
    <property type="protein sequence ID" value="CAG8516691.1"/>
    <property type="molecule type" value="Genomic_DNA"/>
</dbReference>
<gene>
    <name evidence="1" type="ORF">ALEPTO_LOCUS4254</name>
</gene>
<reference evidence="1" key="1">
    <citation type="submission" date="2021-06" db="EMBL/GenBank/DDBJ databases">
        <authorList>
            <person name="Kallberg Y."/>
            <person name="Tangrot J."/>
            <person name="Rosling A."/>
        </authorList>
    </citation>
    <scope>NUCLEOTIDE SEQUENCE</scope>
    <source>
        <strain evidence="1">FL130A</strain>
    </source>
</reference>
<dbReference type="AlphaFoldDB" id="A0A9N9A4N3"/>